<gene>
    <name evidence="2" type="ORF">CPPEL_02960</name>
</gene>
<name>A0A3G6ISZ6_9CORY</name>
<dbReference type="Proteomes" id="UP000271426">
    <property type="component" value="Chromosome"/>
</dbReference>
<dbReference type="AlphaFoldDB" id="A0A3G6ISZ6"/>
<dbReference type="KEGG" id="cpso:CPPEL_02960"/>
<protein>
    <submittedName>
        <fullName evidence="2">Uncharacterized protein</fullName>
    </submittedName>
</protein>
<evidence type="ECO:0000313" key="3">
    <source>
        <dbReference type="Proteomes" id="UP000271426"/>
    </source>
</evidence>
<evidence type="ECO:0000313" key="2">
    <source>
        <dbReference type="EMBL" id="AZA08723.1"/>
    </source>
</evidence>
<accession>A0A3G6ISZ6</accession>
<keyword evidence="3" id="KW-1185">Reference proteome</keyword>
<dbReference type="RefSeq" id="WP_164470362.1">
    <property type="nucleotide sequence ID" value="NZ_CP033898.1"/>
</dbReference>
<sequence>MDPQKWRVKQHAPDDPQRRWVVYPPGVTDRFAQQAQWQAKGGRVFRGFYARRNAMRYAEEQYAKTHPPRTTVELAHRIAHNIDRGKPWAFTRTDAHTVIRELHRKGLIPNRQVGKP</sequence>
<dbReference type="EMBL" id="CP033898">
    <property type="protein sequence ID" value="AZA08723.1"/>
    <property type="molecule type" value="Genomic_DNA"/>
</dbReference>
<organism evidence="2 3">
    <name type="scientific">Corynebacterium pseudopelargi</name>
    <dbReference type="NCBI Taxonomy" id="2080757"/>
    <lineage>
        <taxon>Bacteria</taxon>
        <taxon>Bacillati</taxon>
        <taxon>Actinomycetota</taxon>
        <taxon>Actinomycetes</taxon>
        <taxon>Mycobacteriales</taxon>
        <taxon>Corynebacteriaceae</taxon>
        <taxon>Corynebacterium</taxon>
    </lineage>
</organism>
<reference evidence="2 3" key="1">
    <citation type="submission" date="2018-11" db="EMBL/GenBank/DDBJ databases">
        <authorList>
            <person name="Kleinhagauer T."/>
            <person name="Glaeser S.P."/>
            <person name="Spergser J."/>
            <person name="Ruckert C."/>
            <person name="Kaempfer P."/>
            <person name="Busse H.-J."/>
        </authorList>
    </citation>
    <scope>NUCLEOTIDE SEQUENCE [LARGE SCALE GENOMIC DNA]</scope>
    <source>
        <strain evidence="2 3">812CH</strain>
    </source>
</reference>
<feature type="compositionally biased region" description="Basic residues" evidence="1">
    <location>
        <begin position="1"/>
        <end position="10"/>
    </location>
</feature>
<feature type="region of interest" description="Disordered" evidence="1">
    <location>
        <begin position="1"/>
        <end position="20"/>
    </location>
</feature>
<proteinExistence type="predicted"/>
<evidence type="ECO:0000256" key="1">
    <source>
        <dbReference type="SAM" id="MobiDB-lite"/>
    </source>
</evidence>